<comment type="caution">
    <text evidence="1">The sequence shown here is derived from an EMBL/GenBank/DDBJ whole genome shotgun (WGS) entry which is preliminary data.</text>
</comment>
<keyword evidence="2" id="KW-1185">Reference proteome</keyword>
<dbReference type="Proteomes" id="UP001412067">
    <property type="component" value="Unassembled WGS sequence"/>
</dbReference>
<sequence length="61" mass="7047">MVLKKEGKGYIPKFLYVICHFDSSLLPIKLNLPMESIIMGINSESTFHVIRPERRISRRSG</sequence>
<name>A0ABR2MYE7_9ASPA</name>
<gene>
    <name evidence="1" type="ORF">KSP40_PGU002278</name>
</gene>
<protein>
    <submittedName>
        <fullName evidence="1">Uncharacterized protein</fullName>
    </submittedName>
</protein>
<accession>A0ABR2MYE7</accession>
<dbReference type="EMBL" id="JBBWWR010000004">
    <property type="protein sequence ID" value="KAK8968421.1"/>
    <property type="molecule type" value="Genomic_DNA"/>
</dbReference>
<organism evidence="1 2">
    <name type="scientific">Platanthera guangdongensis</name>
    <dbReference type="NCBI Taxonomy" id="2320717"/>
    <lineage>
        <taxon>Eukaryota</taxon>
        <taxon>Viridiplantae</taxon>
        <taxon>Streptophyta</taxon>
        <taxon>Embryophyta</taxon>
        <taxon>Tracheophyta</taxon>
        <taxon>Spermatophyta</taxon>
        <taxon>Magnoliopsida</taxon>
        <taxon>Liliopsida</taxon>
        <taxon>Asparagales</taxon>
        <taxon>Orchidaceae</taxon>
        <taxon>Orchidoideae</taxon>
        <taxon>Orchideae</taxon>
        <taxon>Orchidinae</taxon>
        <taxon>Platanthera</taxon>
    </lineage>
</organism>
<reference evidence="1 2" key="1">
    <citation type="journal article" date="2022" name="Nat. Plants">
        <title>Genomes of leafy and leafless Platanthera orchids illuminate the evolution of mycoheterotrophy.</title>
        <authorList>
            <person name="Li M.H."/>
            <person name="Liu K.W."/>
            <person name="Li Z."/>
            <person name="Lu H.C."/>
            <person name="Ye Q.L."/>
            <person name="Zhang D."/>
            <person name="Wang J.Y."/>
            <person name="Li Y.F."/>
            <person name="Zhong Z.M."/>
            <person name="Liu X."/>
            <person name="Yu X."/>
            <person name="Liu D.K."/>
            <person name="Tu X.D."/>
            <person name="Liu B."/>
            <person name="Hao Y."/>
            <person name="Liao X.Y."/>
            <person name="Jiang Y.T."/>
            <person name="Sun W.H."/>
            <person name="Chen J."/>
            <person name="Chen Y.Q."/>
            <person name="Ai Y."/>
            <person name="Zhai J.W."/>
            <person name="Wu S.S."/>
            <person name="Zhou Z."/>
            <person name="Hsiao Y.Y."/>
            <person name="Wu W.L."/>
            <person name="Chen Y.Y."/>
            <person name="Lin Y.F."/>
            <person name="Hsu J.L."/>
            <person name="Li C.Y."/>
            <person name="Wang Z.W."/>
            <person name="Zhao X."/>
            <person name="Zhong W.Y."/>
            <person name="Ma X.K."/>
            <person name="Ma L."/>
            <person name="Huang J."/>
            <person name="Chen G.Z."/>
            <person name="Huang M.Z."/>
            <person name="Huang L."/>
            <person name="Peng D.H."/>
            <person name="Luo Y.B."/>
            <person name="Zou S.Q."/>
            <person name="Chen S.P."/>
            <person name="Lan S."/>
            <person name="Tsai W.C."/>
            <person name="Van de Peer Y."/>
            <person name="Liu Z.J."/>
        </authorList>
    </citation>
    <scope>NUCLEOTIDE SEQUENCE [LARGE SCALE GENOMIC DNA]</scope>
    <source>
        <strain evidence="1">Lor288</strain>
    </source>
</reference>
<evidence type="ECO:0000313" key="2">
    <source>
        <dbReference type="Proteomes" id="UP001412067"/>
    </source>
</evidence>
<proteinExistence type="predicted"/>
<evidence type="ECO:0000313" key="1">
    <source>
        <dbReference type="EMBL" id="KAK8968421.1"/>
    </source>
</evidence>